<name>A0A1M7TEN4_9BRAD</name>
<organism evidence="1 2">
    <name type="scientific">Bradyrhizobium erythrophlei</name>
    <dbReference type="NCBI Taxonomy" id="1437360"/>
    <lineage>
        <taxon>Bacteria</taxon>
        <taxon>Pseudomonadati</taxon>
        <taxon>Pseudomonadota</taxon>
        <taxon>Alphaproteobacteria</taxon>
        <taxon>Hyphomicrobiales</taxon>
        <taxon>Nitrobacteraceae</taxon>
        <taxon>Bradyrhizobium</taxon>
    </lineage>
</organism>
<proteinExistence type="predicted"/>
<dbReference type="RefSeq" id="WP_156898435.1">
    <property type="nucleotide sequence ID" value="NZ_LT670849.1"/>
</dbReference>
<gene>
    <name evidence="1" type="ORF">SAMN05444170_1510</name>
</gene>
<sequence>MSEPGTVEPMTDELDDLFMDAIENFPEDQREAARDWYANACAALHIIAKLKKGVMP</sequence>
<dbReference type="Proteomes" id="UP000184096">
    <property type="component" value="Chromosome I"/>
</dbReference>
<evidence type="ECO:0000313" key="2">
    <source>
        <dbReference type="Proteomes" id="UP000184096"/>
    </source>
</evidence>
<dbReference type="EMBL" id="LT670849">
    <property type="protein sequence ID" value="SHN69190.1"/>
    <property type="molecule type" value="Genomic_DNA"/>
</dbReference>
<evidence type="ECO:0000313" key="1">
    <source>
        <dbReference type="EMBL" id="SHN69190.1"/>
    </source>
</evidence>
<dbReference type="OrthoDB" id="1095125at2"/>
<keyword evidence="2" id="KW-1185">Reference proteome</keyword>
<accession>A0A1M7TEN4</accession>
<dbReference type="AlphaFoldDB" id="A0A1M7TEN4"/>
<reference evidence="2" key="1">
    <citation type="submission" date="2016-11" db="EMBL/GenBank/DDBJ databases">
        <authorList>
            <person name="Varghese N."/>
            <person name="Submissions S."/>
        </authorList>
    </citation>
    <scope>NUCLEOTIDE SEQUENCE [LARGE SCALE GENOMIC DNA]</scope>
    <source>
        <strain evidence="2">GAS401</strain>
    </source>
</reference>
<protein>
    <submittedName>
        <fullName evidence="1">Uncharacterized protein</fullName>
    </submittedName>
</protein>